<evidence type="ECO:0000256" key="4">
    <source>
        <dbReference type="ARBA" id="ARBA00022475"/>
    </source>
</evidence>
<comment type="similarity">
    <text evidence="2">Belongs to the ABC transporter superfamily.</text>
</comment>
<dbReference type="InterPro" id="IPR003593">
    <property type="entry name" value="AAA+_ATPase"/>
</dbReference>
<dbReference type="FunFam" id="3.40.50.300:FF:000016">
    <property type="entry name" value="Oligopeptide ABC transporter ATP-binding component"/>
    <property type="match status" value="1"/>
</dbReference>
<reference evidence="9" key="2">
    <citation type="submission" date="2021-04" db="EMBL/GenBank/DDBJ databases">
        <authorList>
            <person name="Gilroy R."/>
        </authorList>
    </citation>
    <scope>NUCLEOTIDE SEQUENCE</scope>
    <source>
        <strain evidence="9">CHK178-16964</strain>
    </source>
</reference>
<evidence type="ECO:0000313" key="10">
    <source>
        <dbReference type="Proteomes" id="UP000823900"/>
    </source>
</evidence>
<dbReference type="GO" id="GO:0005886">
    <property type="term" value="C:plasma membrane"/>
    <property type="evidence" value="ECO:0007669"/>
    <property type="project" value="UniProtKB-SubCell"/>
</dbReference>
<dbReference type="SMART" id="SM00382">
    <property type="entry name" value="AAA"/>
    <property type="match status" value="1"/>
</dbReference>
<dbReference type="Gene3D" id="3.40.50.300">
    <property type="entry name" value="P-loop containing nucleotide triphosphate hydrolases"/>
    <property type="match status" value="1"/>
</dbReference>
<evidence type="ECO:0000256" key="2">
    <source>
        <dbReference type="ARBA" id="ARBA00005417"/>
    </source>
</evidence>
<dbReference type="PROSITE" id="PS50893">
    <property type="entry name" value="ABC_TRANSPORTER_2"/>
    <property type="match status" value="1"/>
</dbReference>
<accession>A0A9D2HJN1</accession>
<dbReference type="GO" id="GO:0015833">
    <property type="term" value="P:peptide transport"/>
    <property type="evidence" value="ECO:0007669"/>
    <property type="project" value="InterPro"/>
</dbReference>
<dbReference type="EMBL" id="DWZA01000096">
    <property type="protein sequence ID" value="HJA72072.1"/>
    <property type="molecule type" value="Genomic_DNA"/>
</dbReference>
<dbReference type="InterPro" id="IPR027417">
    <property type="entry name" value="P-loop_NTPase"/>
</dbReference>
<name>A0A9D2HJN1_9FIRM</name>
<reference evidence="9" key="1">
    <citation type="journal article" date="2021" name="PeerJ">
        <title>Extensive microbial diversity within the chicken gut microbiome revealed by metagenomics and culture.</title>
        <authorList>
            <person name="Gilroy R."/>
            <person name="Ravi A."/>
            <person name="Getino M."/>
            <person name="Pursley I."/>
            <person name="Horton D.L."/>
            <person name="Alikhan N.F."/>
            <person name="Baker D."/>
            <person name="Gharbi K."/>
            <person name="Hall N."/>
            <person name="Watson M."/>
            <person name="Adriaenssens E.M."/>
            <person name="Foster-Nyarko E."/>
            <person name="Jarju S."/>
            <person name="Secka A."/>
            <person name="Antonio M."/>
            <person name="Oren A."/>
            <person name="Chaudhuri R.R."/>
            <person name="La Ragione R."/>
            <person name="Hildebrand F."/>
            <person name="Pallen M.J."/>
        </authorList>
    </citation>
    <scope>NUCLEOTIDE SEQUENCE</scope>
    <source>
        <strain evidence="9">CHK178-16964</strain>
    </source>
</reference>
<dbReference type="InterPro" id="IPR017871">
    <property type="entry name" value="ABC_transporter-like_CS"/>
</dbReference>
<dbReference type="Pfam" id="PF00005">
    <property type="entry name" value="ABC_tran"/>
    <property type="match status" value="1"/>
</dbReference>
<dbReference type="PANTHER" id="PTHR43297:SF2">
    <property type="entry name" value="DIPEPTIDE TRANSPORT ATP-BINDING PROTEIN DPPD"/>
    <property type="match status" value="1"/>
</dbReference>
<dbReference type="SUPFAM" id="SSF52540">
    <property type="entry name" value="P-loop containing nucleoside triphosphate hydrolases"/>
    <property type="match status" value="1"/>
</dbReference>
<keyword evidence="4" id="KW-1003">Cell membrane</keyword>
<dbReference type="NCBIfam" id="TIGR01727">
    <property type="entry name" value="oligo_HPY"/>
    <property type="match status" value="1"/>
</dbReference>
<protein>
    <submittedName>
        <fullName evidence="9">ABC transporter ATP-binding protein</fullName>
    </submittedName>
</protein>
<comment type="subcellular location">
    <subcellularLocation>
        <location evidence="1">Cell membrane</location>
        <topology evidence="1">Peripheral membrane protein</topology>
    </subcellularLocation>
</comment>
<dbReference type="InterPro" id="IPR013563">
    <property type="entry name" value="Oligopep_ABC_C"/>
</dbReference>
<keyword evidence="6 9" id="KW-0067">ATP-binding</keyword>
<evidence type="ECO:0000259" key="8">
    <source>
        <dbReference type="PROSITE" id="PS50893"/>
    </source>
</evidence>
<keyword evidence="7" id="KW-0472">Membrane</keyword>
<dbReference type="GO" id="GO:0016887">
    <property type="term" value="F:ATP hydrolysis activity"/>
    <property type="evidence" value="ECO:0007669"/>
    <property type="project" value="InterPro"/>
</dbReference>
<dbReference type="Pfam" id="PF08352">
    <property type="entry name" value="oligo_HPY"/>
    <property type="match status" value="1"/>
</dbReference>
<feature type="domain" description="ABC transporter" evidence="8">
    <location>
        <begin position="8"/>
        <end position="259"/>
    </location>
</feature>
<evidence type="ECO:0000256" key="7">
    <source>
        <dbReference type="ARBA" id="ARBA00023136"/>
    </source>
</evidence>
<evidence type="ECO:0000256" key="5">
    <source>
        <dbReference type="ARBA" id="ARBA00022741"/>
    </source>
</evidence>
<gene>
    <name evidence="9" type="ORF">IAA07_10960</name>
</gene>
<proteinExistence type="inferred from homology"/>
<dbReference type="PROSITE" id="PS00211">
    <property type="entry name" value="ABC_TRANSPORTER_1"/>
    <property type="match status" value="1"/>
</dbReference>
<sequence length="332" mass="37539">MDKNEIVLEVKGLSTAFRTEKGWLKAVDGVDFQVKRKEILGIVGESGCGKSVTVQSIMRLYDEKRTVKYGGEVLLEGQNLFQIPFKEMRRIRGEKISMVFQDSLSALNPLMKVGPQIAEAIYIHKKVSEKIAMVQAMDMIQAVGIPTPEKRFYQYPHELSGGMRQRVMIAIALACYPMILIADEPTTALDVTIQAQILELMKKLNREMDMGIILITHDLAVVSQTCERVLVMYLGQVVEEGNTEEVFCYPFHPYTVSLMESIPHMEGERNKPLTTIKGTVPLLNQIPNGCRFAPRCPKANEKCRKESPGLISITKGRKVRCWYPVEERGERT</sequence>
<comment type="caution">
    <text evidence="9">The sequence shown here is derived from an EMBL/GenBank/DDBJ whole genome shotgun (WGS) entry which is preliminary data.</text>
</comment>
<dbReference type="InterPro" id="IPR003439">
    <property type="entry name" value="ABC_transporter-like_ATP-bd"/>
</dbReference>
<dbReference type="AlphaFoldDB" id="A0A9D2HJN1"/>
<dbReference type="InterPro" id="IPR050388">
    <property type="entry name" value="ABC_Ni/Peptide_Import"/>
</dbReference>
<evidence type="ECO:0000256" key="6">
    <source>
        <dbReference type="ARBA" id="ARBA00022840"/>
    </source>
</evidence>
<keyword evidence="5" id="KW-0547">Nucleotide-binding</keyword>
<evidence type="ECO:0000256" key="1">
    <source>
        <dbReference type="ARBA" id="ARBA00004202"/>
    </source>
</evidence>
<dbReference type="Proteomes" id="UP000823900">
    <property type="component" value="Unassembled WGS sequence"/>
</dbReference>
<evidence type="ECO:0000313" key="9">
    <source>
        <dbReference type="EMBL" id="HJA72072.1"/>
    </source>
</evidence>
<dbReference type="CDD" id="cd03257">
    <property type="entry name" value="ABC_NikE_OppD_transporters"/>
    <property type="match status" value="1"/>
</dbReference>
<dbReference type="GO" id="GO:0005524">
    <property type="term" value="F:ATP binding"/>
    <property type="evidence" value="ECO:0007669"/>
    <property type="project" value="UniProtKB-KW"/>
</dbReference>
<organism evidence="9 10">
    <name type="scientific">Candidatus Lachnoclostridium stercoravium</name>
    <dbReference type="NCBI Taxonomy" id="2838633"/>
    <lineage>
        <taxon>Bacteria</taxon>
        <taxon>Bacillati</taxon>
        <taxon>Bacillota</taxon>
        <taxon>Clostridia</taxon>
        <taxon>Lachnospirales</taxon>
        <taxon>Lachnospiraceae</taxon>
    </lineage>
</organism>
<keyword evidence="3" id="KW-0813">Transport</keyword>
<evidence type="ECO:0000256" key="3">
    <source>
        <dbReference type="ARBA" id="ARBA00022448"/>
    </source>
</evidence>
<dbReference type="PANTHER" id="PTHR43297">
    <property type="entry name" value="OLIGOPEPTIDE TRANSPORT ATP-BINDING PROTEIN APPD"/>
    <property type="match status" value="1"/>
</dbReference>